<dbReference type="KEGG" id="psoj:PHYSODRAFT_520093"/>
<dbReference type="STRING" id="1094619.G4ZZF0"/>
<keyword evidence="1" id="KW-1015">Disulfide bond</keyword>
<feature type="domain" description="EGF-like" evidence="5">
    <location>
        <begin position="118"/>
        <end position="155"/>
    </location>
</feature>
<dbReference type="InParanoid" id="G4ZZF0"/>
<feature type="compositionally biased region" description="Acidic residues" evidence="2">
    <location>
        <begin position="206"/>
        <end position="216"/>
    </location>
</feature>
<feature type="disulfide bond" evidence="1">
    <location>
        <begin position="145"/>
        <end position="154"/>
    </location>
</feature>
<evidence type="ECO:0000256" key="1">
    <source>
        <dbReference type="PROSITE-ProRule" id="PRU00076"/>
    </source>
</evidence>
<feature type="signal peptide" evidence="4">
    <location>
        <begin position="1"/>
        <end position="20"/>
    </location>
</feature>
<dbReference type="EMBL" id="JH159158">
    <property type="protein sequence ID" value="EGZ10350.1"/>
    <property type="molecule type" value="Genomic_DNA"/>
</dbReference>
<dbReference type="PROSITE" id="PS01186">
    <property type="entry name" value="EGF_2"/>
    <property type="match status" value="1"/>
</dbReference>
<proteinExistence type="predicted"/>
<dbReference type="InterPro" id="IPR000742">
    <property type="entry name" value="EGF"/>
</dbReference>
<reference evidence="6 7" key="1">
    <citation type="journal article" date="2006" name="Science">
        <title>Phytophthora genome sequences uncover evolutionary origins and mechanisms of pathogenesis.</title>
        <authorList>
            <person name="Tyler B.M."/>
            <person name="Tripathy S."/>
            <person name="Zhang X."/>
            <person name="Dehal P."/>
            <person name="Jiang R.H."/>
            <person name="Aerts A."/>
            <person name="Arredondo F.D."/>
            <person name="Baxter L."/>
            <person name="Bensasson D."/>
            <person name="Beynon J.L."/>
            <person name="Chapman J."/>
            <person name="Damasceno C.M."/>
            <person name="Dorrance A.E."/>
            <person name="Dou D."/>
            <person name="Dickerman A.W."/>
            <person name="Dubchak I.L."/>
            <person name="Garbelotto M."/>
            <person name="Gijzen M."/>
            <person name="Gordon S.G."/>
            <person name="Govers F."/>
            <person name="Grunwald N.J."/>
            <person name="Huang W."/>
            <person name="Ivors K.L."/>
            <person name="Jones R.W."/>
            <person name="Kamoun S."/>
            <person name="Krampis K."/>
            <person name="Lamour K.H."/>
            <person name="Lee M.K."/>
            <person name="McDonald W.H."/>
            <person name="Medina M."/>
            <person name="Meijer H.J."/>
            <person name="Nordberg E.K."/>
            <person name="Maclean D.J."/>
            <person name="Ospina-Giraldo M.D."/>
            <person name="Morris P.F."/>
            <person name="Phuntumart V."/>
            <person name="Putnam N.H."/>
            <person name="Rash S."/>
            <person name="Rose J.K."/>
            <person name="Sakihama Y."/>
            <person name="Salamov A.A."/>
            <person name="Savidor A."/>
            <person name="Scheuring C.F."/>
            <person name="Smith B.M."/>
            <person name="Sobral B.W."/>
            <person name="Terry A."/>
            <person name="Torto-Alalibo T.A."/>
            <person name="Win J."/>
            <person name="Xu Z."/>
            <person name="Zhang H."/>
            <person name="Grigoriev I.V."/>
            <person name="Rokhsar D.S."/>
            <person name="Boore J.L."/>
        </authorList>
    </citation>
    <scope>NUCLEOTIDE SEQUENCE [LARGE SCALE GENOMIC DNA]</scope>
    <source>
        <strain evidence="6 7">P6497</strain>
    </source>
</reference>
<name>G4ZZF0_PHYSP</name>
<evidence type="ECO:0000313" key="7">
    <source>
        <dbReference type="Proteomes" id="UP000002640"/>
    </source>
</evidence>
<dbReference type="PROSITE" id="PS00022">
    <property type="entry name" value="EGF_1"/>
    <property type="match status" value="1"/>
</dbReference>
<dbReference type="OMA" id="QGSCNMM"/>
<comment type="caution">
    <text evidence="1">Lacks conserved residue(s) required for the propagation of feature annotation.</text>
</comment>
<keyword evidence="3" id="KW-0472">Membrane</keyword>
<keyword evidence="3" id="KW-0812">Transmembrane</keyword>
<feature type="region of interest" description="Disordered" evidence="2">
    <location>
        <begin position="159"/>
        <end position="263"/>
    </location>
</feature>
<keyword evidence="7" id="KW-1185">Reference proteome</keyword>
<feature type="compositionally biased region" description="Basic and acidic residues" evidence="2">
    <location>
        <begin position="190"/>
        <end position="199"/>
    </location>
</feature>
<sequence length="338" mass="34252">MQLLGASALAFVAFQGSVQAAITCTTTADCAWGETCVAGDADTSVQACVAPTVCGGSSMGNCPADDSGKLACVWRPFDDCSAGCAILNGNKGIYKCVSISRCDAYYGGSFCSDGCTVNGVRCNGQGSCNMMSTNADGTPSFGCTCDNGYSGSKCEIAPGSTVSNSSSATTDDEDDDDSFFGSLANGDDSASDKADKSTDDSAADATSDDASQEEESTAASKENSTTQSSKKEEDSSADNDVGLSNSSSSSGEVANSASVSSSSRGGIRAGVLILVLVMAAFFLIGTVLLVAYSRRRKQQEEEEYASALASSRGVGAVGARDLVAGHTGRTPRSHIATM</sequence>
<evidence type="ECO:0000256" key="2">
    <source>
        <dbReference type="SAM" id="MobiDB-lite"/>
    </source>
</evidence>
<dbReference type="PROSITE" id="PS50026">
    <property type="entry name" value="EGF_3"/>
    <property type="match status" value="1"/>
</dbReference>
<feature type="compositionally biased region" description="Low complexity" evidence="2">
    <location>
        <begin position="244"/>
        <end position="263"/>
    </location>
</feature>
<accession>G4ZZF0</accession>
<dbReference type="GeneID" id="20660253"/>
<keyword evidence="3" id="KW-1133">Transmembrane helix</keyword>
<evidence type="ECO:0000259" key="5">
    <source>
        <dbReference type="PROSITE" id="PS50026"/>
    </source>
</evidence>
<gene>
    <name evidence="6" type="ORF">PHYSODRAFT_520093</name>
</gene>
<dbReference type="AlphaFoldDB" id="G4ZZF0"/>
<keyword evidence="4" id="KW-0732">Signal</keyword>
<feature type="transmembrane region" description="Helical" evidence="3">
    <location>
        <begin position="269"/>
        <end position="292"/>
    </location>
</feature>
<dbReference type="Proteomes" id="UP000002640">
    <property type="component" value="Unassembled WGS sequence"/>
</dbReference>
<feature type="chain" id="PRO_5003472557" description="EGF-like domain-containing protein" evidence="4">
    <location>
        <begin position="21"/>
        <end position="338"/>
    </location>
</feature>
<organism evidence="6 7">
    <name type="scientific">Phytophthora sojae (strain P6497)</name>
    <name type="common">Soybean stem and root rot agent</name>
    <name type="synonym">Phytophthora megasperma f. sp. glycines</name>
    <dbReference type="NCBI Taxonomy" id="1094619"/>
    <lineage>
        <taxon>Eukaryota</taxon>
        <taxon>Sar</taxon>
        <taxon>Stramenopiles</taxon>
        <taxon>Oomycota</taxon>
        <taxon>Peronosporomycetes</taxon>
        <taxon>Peronosporales</taxon>
        <taxon>Peronosporaceae</taxon>
        <taxon>Phytophthora</taxon>
    </lineage>
</organism>
<evidence type="ECO:0000256" key="4">
    <source>
        <dbReference type="SAM" id="SignalP"/>
    </source>
</evidence>
<protein>
    <recommendedName>
        <fullName evidence="5">EGF-like domain-containing protein</fullName>
    </recommendedName>
</protein>
<keyword evidence="1" id="KW-0245">EGF-like domain</keyword>
<dbReference type="RefSeq" id="XP_009533095.1">
    <property type="nucleotide sequence ID" value="XM_009534800.1"/>
</dbReference>
<evidence type="ECO:0000256" key="3">
    <source>
        <dbReference type="SAM" id="Phobius"/>
    </source>
</evidence>
<evidence type="ECO:0000313" key="6">
    <source>
        <dbReference type="EMBL" id="EGZ10350.1"/>
    </source>
</evidence>